<feature type="region of interest" description="Disordered" evidence="1">
    <location>
        <begin position="51"/>
        <end position="74"/>
    </location>
</feature>
<sequence>MRDEALVAVSRYHSALVLVGDELSIEGVHSEVLESTTMPLPPAITKALPAEPAPQGVGSSIATPATTFPSPSRTPTTTRIVLLIGEKFARM</sequence>
<evidence type="ECO:0000256" key="1">
    <source>
        <dbReference type="SAM" id="MobiDB-lite"/>
    </source>
</evidence>
<dbReference type="Proteomes" id="UP000823775">
    <property type="component" value="Unassembled WGS sequence"/>
</dbReference>
<feature type="non-terminal residue" evidence="2">
    <location>
        <position position="91"/>
    </location>
</feature>
<accession>A0ABS8WHQ7</accession>
<comment type="caution">
    <text evidence="2">The sequence shown here is derived from an EMBL/GenBank/DDBJ whole genome shotgun (WGS) entry which is preliminary data.</text>
</comment>
<evidence type="ECO:0000313" key="3">
    <source>
        <dbReference type="Proteomes" id="UP000823775"/>
    </source>
</evidence>
<dbReference type="EMBL" id="JACEIK010006937">
    <property type="protein sequence ID" value="MCE3049496.1"/>
    <property type="molecule type" value="Genomic_DNA"/>
</dbReference>
<evidence type="ECO:0000313" key="2">
    <source>
        <dbReference type="EMBL" id="MCE3049496.1"/>
    </source>
</evidence>
<reference evidence="2 3" key="1">
    <citation type="journal article" date="2021" name="BMC Genomics">
        <title>Datura genome reveals duplications of psychoactive alkaloid biosynthetic genes and high mutation rate following tissue culture.</title>
        <authorList>
            <person name="Rajewski A."/>
            <person name="Carter-House D."/>
            <person name="Stajich J."/>
            <person name="Litt A."/>
        </authorList>
    </citation>
    <scope>NUCLEOTIDE SEQUENCE [LARGE SCALE GENOMIC DNA]</scope>
    <source>
        <strain evidence="2">AR-01</strain>
    </source>
</reference>
<gene>
    <name evidence="2" type="ORF">HAX54_045015</name>
</gene>
<proteinExistence type="predicted"/>
<organism evidence="2 3">
    <name type="scientific">Datura stramonium</name>
    <name type="common">Jimsonweed</name>
    <name type="synonym">Common thornapple</name>
    <dbReference type="NCBI Taxonomy" id="4076"/>
    <lineage>
        <taxon>Eukaryota</taxon>
        <taxon>Viridiplantae</taxon>
        <taxon>Streptophyta</taxon>
        <taxon>Embryophyta</taxon>
        <taxon>Tracheophyta</taxon>
        <taxon>Spermatophyta</taxon>
        <taxon>Magnoliopsida</taxon>
        <taxon>eudicotyledons</taxon>
        <taxon>Gunneridae</taxon>
        <taxon>Pentapetalae</taxon>
        <taxon>asterids</taxon>
        <taxon>lamiids</taxon>
        <taxon>Solanales</taxon>
        <taxon>Solanaceae</taxon>
        <taxon>Solanoideae</taxon>
        <taxon>Datureae</taxon>
        <taxon>Datura</taxon>
    </lineage>
</organism>
<name>A0ABS8WHQ7_DATST</name>
<keyword evidence="3" id="KW-1185">Reference proteome</keyword>
<feature type="compositionally biased region" description="Low complexity" evidence="1">
    <location>
        <begin position="59"/>
        <end position="74"/>
    </location>
</feature>
<protein>
    <submittedName>
        <fullName evidence="2">Uncharacterized protein</fullName>
    </submittedName>
</protein>